<dbReference type="Proteomes" id="UP000234420">
    <property type="component" value="Unassembled WGS sequence"/>
</dbReference>
<name>A0A2N4USR1_9GAMM</name>
<evidence type="ECO:0000256" key="1">
    <source>
        <dbReference type="SAM" id="Phobius"/>
    </source>
</evidence>
<protein>
    <submittedName>
        <fullName evidence="2">Uncharacterized protein</fullName>
    </submittedName>
</protein>
<reference evidence="2 3" key="1">
    <citation type="journal article" date="2018" name="Syst. Appl. Microbiol.">
        <title>Photobacterium carnosum sp. nov., isolated from spoiled modified atmosphere packaged poultry meat.</title>
        <authorList>
            <person name="Hilgarth M."/>
            <person name="Fuertes S."/>
            <person name="Ehrmann M."/>
            <person name="Vogel R.F."/>
        </authorList>
    </citation>
    <scope>NUCLEOTIDE SEQUENCE [LARGE SCALE GENOMIC DNA]</scope>
    <source>
        <strain evidence="2 3">TMW 2.2021</strain>
    </source>
</reference>
<keyword evidence="1" id="KW-0812">Transmembrane</keyword>
<comment type="caution">
    <text evidence="2">The sequence shown here is derived from an EMBL/GenBank/DDBJ whole genome shotgun (WGS) entry which is preliminary data.</text>
</comment>
<feature type="transmembrane region" description="Helical" evidence="1">
    <location>
        <begin position="40"/>
        <end position="59"/>
    </location>
</feature>
<sequence length="60" mass="6453">MVKKIRVSILSIIFLLAQIDCTTTNLINSKKSAIQSEKQIIKDTILVSVIGGAAVLIALN</sequence>
<evidence type="ECO:0000313" key="3">
    <source>
        <dbReference type="Proteomes" id="UP000234420"/>
    </source>
</evidence>
<accession>A0A2N4USR1</accession>
<gene>
    <name evidence="2" type="ORF">CIK00_10310</name>
</gene>
<organism evidence="2 3">
    <name type="scientific">Photobacterium carnosum</name>
    <dbReference type="NCBI Taxonomy" id="2023717"/>
    <lineage>
        <taxon>Bacteria</taxon>
        <taxon>Pseudomonadati</taxon>
        <taxon>Pseudomonadota</taxon>
        <taxon>Gammaproteobacteria</taxon>
        <taxon>Vibrionales</taxon>
        <taxon>Vibrionaceae</taxon>
        <taxon>Photobacterium</taxon>
    </lineage>
</organism>
<keyword evidence="1" id="KW-1133">Transmembrane helix</keyword>
<evidence type="ECO:0000313" key="2">
    <source>
        <dbReference type="EMBL" id="PLC58051.1"/>
    </source>
</evidence>
<proteinExistence type="predicted"/>
<dbReference type="EMBL" id="NPIB01000010">
    <property type="protein sequence ID" value="PLC58051.1"/>
    <property type="molecule type" value="Genomic_DNA"/>
</dbReference>
<dbReference type="AlphaFoldDB" id="A0A2N4USR1"/>
<keyword evidence="1" id="KW-0472">Membrane</keyword>
<keyword evidence="3" id="KW-1185">Reference proteome</keyword>